<comment type="caution">
    <text evidence="2">The sequence shown here is derived from an EMBL/GenBank/DDBJ whole genome shotgun (WGS) entry which is preliminary data.</text>
</comment>
<feature type="transmembrane region" description="Helical" evidence="1">
    <location>
        <begin position="47"/>
        <end position="66"/>
    </location>
</feature>
<dbReference type="Proteomes" id="UP000288024">
    <property type="component" value="Unassembled WGS sequence"/>
</dbReference>
<keyword evidence="1" id="KW-0812">Transmembrane</keyword>
<reference evidence="2 3" key="1">
    <citation type="submission" date="2019-01" db="EMBL/GenBank/DDBJ databases">
        <title>Bacillus sp. M5HDSG1-1, whole genome shotgun sequence.</title>
        <authorList>
            <person name="Tuo L."/>
        </authorList>
    </citation>
    <scope>NUCLEOTIDE SEQUENCE [LARGE SCALE GENOMIC DNA]</scope>
    <source>
        <strain evidence="2 3">M5HDSG1-1</strain>
    </source>
</reference>
<protein>
    <submittedName>
        <fullName evidence="2">Uncharacterized protein</fullName>
    </submittedName>
</protein>
<feature type="transmembrane region" description="Helical" evidence="1">
    <location>
        <begin position="86"/>
        <end position="106"/>
    </location>
</feature>
<accession>A0A3S2X9J7</accession>
<dbReference type="EMBL" id="RZTZ01000003">
    <property type="protein sequence ID" value="RVT63818.1"/>
    <property type="molecule type" value="Genomic_DNA"/>
</dbReference>
<dbReference type="RefSeq" id="WP_127738294.1">
    <property type="nucleotide sequence ID" value="NZ_CP196002.1"/>
</dbReference>
<gene>
    <name evidence="2" type="ORF">EM808_11210</name>
</gene>
<sequence length="112" mass="12838">MVDFPGSVSDYFYEPFYVAVLLLLSGLLYFLLFLYSAVNVKFTKIGYCLLAISLITYLLVGIYMVGNGYYYDTDPREGHIFRSMGFLELILLTYPYIFLTLACCIGQKKSNQ</sequence>
<name>A0A3S2X9J7_9BACI</name>
<evidence type="ECO:0000256" key="1">
    <source>
        <dbReference type="SAM" id="Phobius"/>
    </source>
</evidence>
<keyword evidence="1" id="KW-0472">Membrane</keyword>
<feature type="transmembrane region" description="Helical" evidence="1">
    <location>
        <begin position="16"/>
        <end position="35"/>
    </location>
</feature>
<organism evidence="2 3">
    <name type="scientific">Niallia taxi</name>
    <dbReference type="NCBI Taxonomy" id="2499688"/>
    <lineage>
        <taxon>Bacteria</taxon>
        <taxon>Bacillati</taxon>
        <taxon>Bacillota</taxon>
        <taxon>Bacilli</taxon>
        <taxon>Bacillales</taxon>
        <taxon>Bacillaceae</taxon>
        <taxon>Niallia</taxon>
    </lineage>
</organism>
<evidence type="ECO:0000313" key="3">
    <source>
        <dbReference type="Proteomes" id="UP000288024"/>
    </source>
</evidence>
<keyword evidence="1" id="KW-1133">Transmembrane helix</keyword>
<proteinExistence type="predicted"/>
<keyword evidence="3" id="KW-1185">Reference proteome</keyword>
<dbReference type="AlphaFoldDB" id="A0A3S2X9J7"/>
<evidence type="ECO:0000313" key="2">
    <source>
        <dbReference type="EMBL" id="RVT63818.1"/>
    </source>
</evidence>